<gene>
    <name evidence="2" type="ORF">ElyMa_002912900</name>
</gene>
<keyword evidence="3" id="KW-1185">Reference proteome</keyword>
<dbReference type="EMBL" id="BMAT01006026">
    <property type="protein sequence ID" value="GFS04478.1"/>
    <property type="molecule type" value="Genomic_DNA"/>
</dbReference>
<feature type="region of interest" description="Disordered" evidence="1">
    <location>
        <begin position="1"/>
        <end position="26"/>
    </location>
</feature>
<evidence type="ECO:0000313" key="2">
    <source>
        <dbReference type="EMBL" id="GFS04478.1"/>
    </source>
</evidence>
<name>A0AAV4I4J7_9GAST</name>
<feature type="compositionally biased region" description="Polar residues" evidence="1">
    <location>
        <begin position="308"/>
        <end position="329"/>
    </location>
</feature>
<feature type="compositionally biased region" description="Low complexity" evidence="1">
    <location>
        <begin position="330"/>
        <end position="342"/>
    </location>
</feature>
<protein>
    <submittedName>
        <fullName evidence="2">Uncharacterized protein</fullName>
    </submittedName>
</protein>
<dbReference type="Proteomes" id="UP000762676">
    <property type="component" value="Unassembled WGS sequence"/>
</dbReference>
<feature type="region of interest" description="Disordered" evidence="1">
    <location>
        <begin position="277"/>
        <end position="342"/>
    </location>
</feature>
<dbReference type="AlphaFoldDB" id="A0AAV4I4J7"/>
<organism evidence="2 3">
    <name type="scientific">Elysia marginata</name>
    <dbReference type="NCBI Taxonomy" id="1093978"/>
    <lineage>
        <taxon>Eukaryota</taxon>
        <taxon>Metazoa</taxon>
        <taxon>Spiralia</taxon>
        <taxon>Lophotrochozoa</taxon>
        <taxon>Mollusca</taxon>
        <taxon>Gastropoda</taxon>
        <taxon>Heterobranchia</taxon>
        <taxon>Euthyneura</taxon>
        <taxon>Panpulmonata</taxon>
        <taxon>Sacoglossa</taxon>
        <taxon>Placobranchoidea</taxon>
        <taxon>Plakobranchidae</taxon>
        <taxon>Elysia</taxon>
    </lineage>
</organism>
<feature type="compositionally biased region" description="Polar residues" evidence="1">
    <location>
        <begin position="1"/>
        <end position="10"/>
    </location>
</feature>
<sequence>MEKGFSNTLENKPRSSQRIEHLPTYSKGGEQQLDILTAPHTSNTHSRSFRIRSTSLSGHVALGISSNSKYVSDYVSVVDLTESGSKVKPRNLSLATVRSSTSTASVQPALVQVEESSAVNQTSDTARDMEEDNSITKFPNEARSLVFGQNDHTTEIFSQSSQLLLRSLQETALSDRAMETNAAPCPQPNHVKTVSLHSETENKNPVMKLDVARRIRTSDESAALFEKPTTNETVHNGGSVLSYIAPSAHKEKEISSLPEREVSVPFLQNKNYQDKSIESLTSSPTPPLSPHTIGLPSVSACLPEAPATPTNHQLPYSEPSQEAPSSPLLSNTTSCFHSSSSTQRSTNFHFEKPLHLSHLQSQYSEGNISQAQVPSKFSAGKNYFDFTRLETKPSHVYVRHSRGLSGAHQRNHIQPNSCELEQSLTSDVSNIISLNLSRRTRCAVANQPNAVHVSNDYRKNSSFQANLATNNASQINPMQKQKPLLELSQVQQQTQKPYILIMHPCNLPNSYHYEHAQPLGLPMCHDVIPVVGQPSFRADLQSHGFLPLHQPQHILPQLLPGSAFQQQCSTPTLAATFTTIGSSTSSTVHASNVPSKPSGCAMRFQTDSCDGDTLIPNYHDSDNHLASSSLLPCRSTEIKAAKGQAVLQTSVNIGTQNKNHSLRSSNSELVAMRNHHNTITSWTSNIRPAVSSVFDMSSRTDQEDFCLAGISSSCLEEMCVLQSSARTFDLSEDLSNHHSMAGPGQDCTTFTDKNGQDVPIPTVTHDRRDSLSFSIHSVPKENNSVSAVFAKRTTH</sequence>
<comment type="caution">
    <text evidence="2">The sequence shown here is derived from an EMBL/GenBank/DDBJ whole genome shotgun (WGS) entry which is preliminary data.</text>
</comment>
<feature type="compositionally biased region" description="Basic and acidic residues" evidence="1">
    <location>
        <begin position="11"/>
        <end position="21"/>
    </location>
</feature>
<evidence type="ECO:0000313" key="3">
    <source>
        <dbReference type="Proteomes" id="UP000762676"/>
    </source>
</evidence>
<evidence type="ECO:0000256" key="1">
    <source>
        <dbReference type="SAM" id="MobiDB-lite"/>
    </source>
</evidence>
<proteinExistence type="predicted"/>
<accession>A0AAV4I4J7</accession>
<reference evidence="2 3" key="1">
    <citation type="journal article" date="2021" name="Elife">
        <title>Chloroplast acquisition without the gene transfer in kleptoplastic sea slugs, Plakobranchus ocellatus.</title>
        <authorList>
            <person name="Maeda T."/>
            <person name="Takahashi S."/>
            <person name="Yoshida T."/>
            <person name="Shimamura S."/>
            <person name="Takaki Y."/>
            <person name="Nagai Y."/>
            <person name="Toyoda A."/>
            <person name="Suzuki Y."/>
            <person name="Arimoto A."/>
            <person name="Ishii H."/>
            <person name="Satoh N."/>
            <person name="Nishiyama T."/>
            <person name="Hasebe M."/>
            <person name="Maruyama T."/>
            <person name="Minagawa J."/>
            <person name="Obokata J."/>
            <person name="Shigenobu S."/>
        </authorList>
    </citation>
    <scope>NUCLEOTIDE SEQUENCE [LARGE SCALE GENOMIC DNA]</scope>
</reference>